<feature type="compositionally biased region" description="Polar residues" evidence="3">
    <location>
        <begin position="611"/>
        <end position="620"/>
    </location>
</feature>
<evidence type="ECO:0000256" key="1">
    <source>
        <dbReference type="ARBA" id="ARBA00009890"/>
    </source>
</evidence>
<dbReference type="InterPro" id="IPR001680">
    <property type="entry name" value="WD40_rpt"/>
</dbReference>
<accession>A0A2V5IG29</accession>
<feature type="compositionally biased region" description="Basic and acidic residues" evidence="3">
    <location>
        <begin position="481"/>
        <end position="493"/>
    </location>
</feature>
<dbReference type="PANTHER" id="PTHR19842">
    <property type="entry name" value="G BETA-LIKE PROTEIN GBL"/>
    <property type="match status" value="1"/>
</dbReference>
<dbReference type="EMBL" id="KZ825468">
    <property type="protein sequence ID" value="PYI35695.1"/>
    <property type="molecule type" value="Genomic_DNA"/>
</dbReference>
<evidence type="ECO:0000256" key="3">
    <source>
        <dbReference type="SAM" id="MobiDB-lite"/>
    </source>
</evidence>
<evidence type="ECO:0000313" key="5">
    <source>
        <dbReference type="EMBL" id="PYI35695.1"/>
    </source>
</evidence>
<dbReference type="FunFam" id="2.130.10.10:FF:000969">
    <property type="entry name" value="WD repeat protein"/>
    <property type="match status" value="1"/>
</dbReference>
<keyword evidence="4" id="KW-0472">Membrane</keyword>
<feature type="compositionally biased region" description="Pro residues" evidence="3">
    <location>
        <begin position="1272"/>
        <end position="1281"/>
    </location>
</feature>
<proteinExistence type="inferred from homology"/>
<evidence type="ECO:0000256" key="2">
    <source>
        <dbReference type="SAM" id="Coils"/>
    </source>
</evidence>
<dbReference type="PANTHER" id="PTHR19842:SF2">
    <property type="entry name" value="WD REPEAT PROTEIN (AFU_ORTHOLOGUE AFUA_5G04300)"/>
    <property type="match status" value="1"/>
</dbReference>
<feature type="region of interest" description="Disordered" evidence="3">
    <location>
        <begin position="1"/>
        <end position="38"/>
    </location>
</feature>
<feature type="compositionally biased region" description="Low complexity" evidence="3">
    <location>
        <begin position="468"/>
        <end position="480"/>
    </location>
</feature>
<feature type="compositionally biased region" description="Basic residues" evidence="3">
    <location>
        <begin position="510"/>
        <end position="520"/>
    </location>
</feature>
<dbReference type="GO" id="GO:0032956">
    <property type="term" value="P:regulation of actin cytoskeleton organization"/>
    <property type="evidence" value="ECO:0007669"/>
    <property type="project" value="TreeGrafter"/>
</dbReference>
<feature type="compositionally biased region" description="Polar residues" evidence="3">
    <location>
        <begin position="29"/>
        <end position="38"/>
    </location>
</feature>
<feature type="transmembrane region" description="Helical" evidence="4">
    <location>
        <begin position="284"/>
        <end position="301"/>
    </location>
</feature>
<gene>
    <name evidence="5" type="ORF">BP00DRAFT_411960</name>
</gene>
<keyword evidence="2" id="KW-0175">Coiled coil</keyword>
<dbReference type="InterPro" id="IPR015943">
    <property type="entry name" value="WD40/YVTN_repeat-like_dom_sf"/>
</dbReference>
<keyword evidence="6" id="KW-1185">Reference proteome</keyword>
<feature type="compositionally biased region" description="Polar residues" evidence="3">
    <location>
        <begin position="450"/>
        <end position="467"/>
    </location>
</feature>
<feature type="transmembrane region" description="Helical" evidence="4">
    <location>
        <begin position="104"/>
        <end position="122"/>
    </location>
</feature>
<feature type="transmembrane region" description="Helical" evidence="4">
    <location>
        <begin position="159"/>
        <end position="180"/>
    </location>
</feature>
<feature type="transmembrane region" description="Helical" evidence="4">
    <location>
        <begin position="187"/>
        <end position="205"/>
    </location>
</feature>
<dbReference type="Gene3D" id="2.130.10.10">
    <property type="entry name" value="YVTN repeat-like/Quinoprotein amine dehydrogenase"/>
    <property type="match status" value="1"/>
</dbReference>
<organism evidence="5 6">
    <name type="scientific">Aspergillus indologenus CBS 114.80</name>
    <dbReference type="NCBI Taxonomy" id="1450541"/>
    <lineage>
        <taxon>Eukaryota</taxon>
        <taxon>Fungi</taxon>
        <taxon>Dikarya</taxon>
        <taxon>Ascomycota</taxon>
        <taxon>Pezizomycotina</taxon>
        <taxon>Eurotiomycetes</taxon>
        <taxon>Eurotiomycetidae</taxon>
        <taxon>Eurotiales</taxon>
        <taxon>Aspergillaceae</taxon>
        <taxon>Aspergillus</taxon>
        <taxon>Aspergillus subgen. Circumdati</taxon>
    </lineage>
</organism>
<feature type="compositionally biased region" description="Acidic residues" evidence="3">
    <location>
        <begin position="1304"/>
        <end position="1316"/>
    </location>
</feature>
<dbReference type="SUPFAM" id="SSF50978">
    <property type="entry name" value="WD40 repeat-like"/>
    <property type="match status" value="1"/>
</dbReference>
<feature type="transmembrane region" description="Helical" evidence="4">
    <location>
        <begin position="253"/>
        <end position="272"/>
    </location>
</feature>
<feature type="region of interest" description="Disordered" evidence="3">
    <location>
        <begin position="439"/>
        <end position="649"/>
    </location>
</feature>
<dbReference type="InterPro" id="IPR037588">
    <property type="entry name" value="MLST8"/>
</dbReference>
<keyword evidence="4" id="KW-1133">Transmembrane helix</keyword>
<sequence length="1331" mass="147608">MATTAPKLDERKDEEETQEESSIHELACFSTTTSSPDNAESEVVYTIDDEKTPDRTHAEKQSGSSIRLLVWMTINIVSTVAIVFTNKSVLSHAMLRNSQVSFAAYHFTITGLTLWITSRPWCGWFEPKHVSAYRILHLVAAMCIQVIFQNLALAHSSVIFHQLARLLLTPATALLNYILYQSSIPRAAFLPLIVLCTGVGVVSYYDSVPSSKSTESTSAQGIFFALSGVCASAMYTVLVGRYHKKLQMSSMQLLLNQAPVSAAFLLCIAPWMETFPTVSSVPESLWLSILASGIMACLVNLSQFYIIDAAGPVTSTVIGQLKTCIIVGLGWILSDHVVSHQSVAGILMALTGMSFTRVVRLMPSLTVASKDILKSDVRDRLRSPVSRFQRRISEQASRYDRPKSDTRPDRMMSHWFTLQESDDDGSVVEEAENLLAQFLGPSDRLKREATQSVDRTPTPTIQDKSPATRSTRSLTLPRTPESLRPRSQDRPPVTDHSQVSVGVSDSTKAARARRSGRSRKGPANYYDSSNYEGFRSSDEVSQDCEETVVTSSRLRKGPAKSYDGSNYEGFGLDGGASQGRGDNPLRSSRPRRDRSDSLVPNAPRRRRGRSYASSPCSSVQPEPKRPHLKACLATPPLHDTHSSPAKNPSNTLTALLQQRQLGRPTARQIRSQASDNLEKSWTWKGASGDVIVLGWSPDGTKFAAGAAAQCDEHNMAYNRNNNLLFGDLTQNSLQELPDHWVYRPQMRAANNPTLHDTRLFMSVTAIEWWDDALFTASYDHTVRLWHSSSKGTGCFERLWHDTRVEVMARSQYVPNLLATGTREIGLWKLDERTYTSLETRKSRSNKAIEMVPSSLAWGTIQETGNILLAGLSEKGHDSLTPDGQLVAWQVSEASITPLNLLPGSQNVFDIKWHPSLPVAAVANYIAHSPYKAYKDSRSSVRIYEPLTSKVSVMEFECPALDINDVTFCPTNTNYLTASCTDGATYVWDYRNPTEILHKLQHGEPLNPIDQDQSREQADVGVRTALWGDTVREFYSGATDGVLKRWNILRAPEDVLEKDVANLHEEIMSLSFSPDKTNLLVGDAAGGIHILSSGPFSRTNDNAIEYKPACEPSRTVAPDKPESGVAAGAELLRSGQLERHPVYGVGKGPYYDGPFAAWARPENTPSDELAYTRLADKWQALQLDGIDPRYRFALEEKDRQQVELQRKIAQARNQRAGYKKRVHEDAKDVIDLCSDEESEISESPFKPKRRLAESQGNVAQVDVIDLTSDPVQAPSPEPPVSATPPVLTTPPLSSAPVRPRLSSPVDEDLREALEEDFWWPPNETVDPNFKDD</sequence>
<feature type="transmembrane region" description="Helical" evidence="4">
    <location>
        <begin position="217"/>
        <end position="241"/>
    </location>
</feature>
<protein>
    <submittedName>
        <fullName evidence="5">WD40 repeat-like protein</fullName>
    </submittedName>
</protein>
<evidence type="ECO:0000313" key="6">
    <source>
        <dbReference type="Proteomes" id="UP000248817"/>
    </source>
</evidence>
<name>A0A2V5IG29_9EURO</name>
<feature type="compositionally biased region" description="Polar residues" evidence="3">
    <location>
        <begin position="495"/>
        <end position="507"/>
    </location>
</feature>
<feature type="compositionally biased region" description="Low complexity" evidence="3">
    <location>
        <begin position="1282"/>
        <end position="1295"/>
    </location>
</feature>
<feature type="transmembrane region" description="Helical" evidence="4">
    <location>
        <begin position="65"/>
        <end position="84"/>
    </location>
</feature>
<dbReference type="GO" id="GO:0031932">
    <property type="term" value="C:TORC2 complex"/>
    <property type="evidence" value="ECO:0007669"/>
    <property type="project" value="InterPro"/>
</dbReference>
<reference evidence="5 6" key="1">
    <citation type="submission" date="2018-02" db="EMBL/GenBank/DDBJ databases">
        <title>The genomes of Aspergillus section Nigri reveals drivers in fungal speciation.</title>
        <authorList>
            <consortium name="DOE Joint Genome Institute"/>
            <person name="Vesth T.C."/>
            <person name="Nybo J."/>
            <person name="Theobald S."/>
            <person name="Brandl J."/>
            <person name="Frisvad J.C."/>
            <person name="Nielsen K.F."/>
            <person name="Lyhne E.K."/>
            <person name="Kogle M.E."/>
            <person name="Kuo A."/>
            <person name="Riley R."/>
            <person name="Clum A."/>
            <person name="Nolan M."/>
            <person name="Lipzen A."/>
            <person name="Salamov A."/>
            <person name="Henrissat B."/>
            <person name="Wiebenga A."/>
            <person name="De vries R.P."/>
            <person name="Grigoriev I.V."/>
            <person name="Mortensen U.H."/>
            <person name="Andersen M.R."/>
            <person name="Baker S.E."/>
        </authorList>
    </citation>
    <scope>NUCLEOTIDE SEQUENCE [LARGE SCALE GENOMIC DNA]</scope>
    <source>
        <strain evidence="5 6">CBS 114.80</strain>
    </source>
</reference>
<feature type="transmembrane region" description="Helical" evidence="4">
    <location>
        <begin position="134"/>
        <end position="153"/>
    </location>
</feature>
<dbReference type="SMART" id="SM00320">
    <property type="entry name" value="WD40"/>
    <property type="match status" value="5"/>
</dbReference>
<comment type="similarity">
    <text evidence="1">Belongs to the WD repeat LST8 family.</text>
</comment>
<feature type="region of interest" description="Disordered" evidence="3">
    <location>
        <begin position="1234"/>
        <end position="1331"/>
    </location>
</feature>
<dbReference type="InterPro" id="IPR036322">
    <property type="entry name" value="WD40_repeat_dom_sf"/>
</dbReference>
<dbReference type="GO" id="GO:0031931">
    <property type="term" value="C:TORC1 complex"/>
    <property type="evidence" value="ECO:0007669"/>
    <property type="project" value="InterPro"/>
</dbReference>
<evidence type="ECO:0000256" key="4">
    <source>
        <dbReference type="SAM" id="Phobius"/>
    </source>
</evidence>
<dbReference type="Proteomes" id="UP000248817">
    <property type="component" value="Unassembled WGS sequence"/>
</dbReference>
<keyword evidence="4" id="KW-0812">Transmembrane</keyword>
<feature type="coiled-coil region" evidence="2">
    <location>
        <begin position="1193"/>
        <end position="1220"/>
    </location>
</feature>
<dbReference type="GO" id="GO:0031929">
    <property type="term" value="P:TOR signaling"/>
    <property type="evidence" value="ECO:0007669"/>
    <property type="project" value="InterPro"/>
</dbReference>